<dbReference type="EMBL" id="BMMP01000001">
    <property type="protein sequence ID" value="GGO42223.1"/>
    <property type="molecule type" value="Genomic_DNA"/>
</dbReference>
<keyword evidence="3" id="KW-1185">Reference proteome</keyword>
<dbReference type="SUPFAM" id="SSF56112">
    <property type="entry name" value="Protein kinase-like (PK-like)"/>
    <property type="match status" value="1"/>
</dbReference>
<reference evidence="3" key="1">
    <citation type="journal article" date="2019" name="Int. J. Syst. Evol. Microbiol.">
        <title>The Global Catalogue of Microorganisms (GCM) 10K type strain sequencing project: providing services to taxonomists for standard genome sequencing and annotation.</title>
        <authorList>
            <consortium name="The Broad Institute Genomics Platform"/>
            <consortium name="The Broad Institute Genome Sequencing Center for Infectious Disease"/>
            <person name="Wu L."/>
            <person name="Ma J."/>
        </authorList>
    </citation>
    <scope>NUCLEOTIDE SEQUENCE [LARGE SCALE GENOMIC DNA]</scope>
    <source>
        <strain evidence="3">CGMCC 4.7178</strain>
    </source>
</reference>
<protein>
    <submittedName>
        <fullName evidence="2">Phosphotransferase</fullName>
    </submittedName>
</protein>
<organism evidence="2 3">
    <name type="scientific">Streptomyces daqingensis</name>
    <dbReference type="NCBI Taxonomy" id="1472640"/>
    <lineage>
        <taxon>Bacteria</taxon>
        <taxon>Bacillati</taxon>
        <taxon>Actinomycetota</taxon>
        <taxon>Actinomycetes</taxon>
        <taxon>Kitasatosporales</taxon>
        <taxon>Streptomycetaceae</taxon>
        <taxon>Streptomyces</taxon>
    </lineage>
</organism>
<gene>
    <name evidence="2" type="ORF">GCM10012287_02590</name>
</gene>
<comment type="caution">
    <text evidence="2">The sequence shown here is derived from an EMBL/GenBank/DDBJ whole genome shotgun (WGS) entry which is preliminary data.</text>
</comment>
<dbReference type="Gene3D" id="3.90.1200.10">
    <property type="match status" value="1"/>
</dbReference>
<dbReference type="Gene3D" id="3.30.200.20">
    <property type="entry name" value="Phosphorylase Kinase, domain 1"/>
    <property type="match status" value="1"/>
</dbReference>
<feature type="domain" description="Aminoglycoside phosphotransferase" evidence="1">
    <location>
        <begin position="27"/>
        <end position="258"/>
    </location>
</feature>
<dbReference type="PANTHER" id="PTHR21310:SF42">
    <property type="entry name" value="BIFUNCTIONAL AAC_APH"/>
    <property type="match status" value="1"/>
</dbReference>
<dbReference type="CDD" id="cd05155">
    <property type="entry name" value="APH_ChoK_like_1"/>
    <property type="match status" value="1"/>
</dbReference>
<name>A0ABQ2LR90_9ACTN</name>
<dbReference type="InterPro" id="IPR011009">
    <property type="entry name" value="Kinase-like_dom_sf"/>
</dbReference>
<evidence type="ECO:0000259" key="1">
    <source>
        <dbReference type="Pfam" id="PF01636"/>
    </source>
</evidence>
<evidence type="ECO:0000313" key="2">
    <source>
        <dbReference type="EMBL" id="GGO42223.1"/>
    </source>
</evidence>
<dbReference type="PANTHER" id="PTHR21310">
    <property type="entry name" value="AMINOGLYCOSIDE PHOSPHOTRANSFERASE-RELATED-RELATED"/>
    <property type="match status" value="1"/>
</dbReference>
<dbReference type="InterPro" id="IPR051678">
    <property type="entry name" value="AGP_Transferase"/>
</dbReference>
<dbReference type="Proteomes" id="UP000631535">
    <property type="component" value="Unassembled WGS sequence"/>
</dbReference>
<accession>A0ABQ2LR90</accession>
<sequence>MDGADTDEESVRSLLRAQHPDLAQLSLRLVAGGWANRMWRLGDELALRLPRTTTGPSRLRHEQRWLPGLAQRLPLPVPAPVRAGEPSEVFPRSWAVTRWVPGEPGDRAAISRGADSALAMAAFLRALHRPAPAEAPSNPSRGISLRKLGRQFEERFAKVAPDAVPEGRAGELRDVWEEAVAAAEWDGPPMWLHADLHPANVVVSGGTLSGVIDFGELCAGDPASDLATAWLVLPDGSASRFLGSYGSADESSVRRAKGWAVLHALSLVDIGRAGREGLPGGQPTWEPAGRRALARLLASRQAR</sequence>
<dbReference type="Pfam" id="PF01636">
    <property type="entry name" value="APH"/>
    <property type="match status" value="1"/>
</dbReference>
<dbReference type="InterPro" id="IPR002575">
    <property type="entry name" value="Aminoglycoside_PTrfase"/>
</dbReference>
<evidence type="ECO:0000313" key="3">
    <source>
        <dbReference type="Proteomes" id="UP000631535"/>
    </source>
</evidence>
<dbReference type="RefSeq" id="WP_189035152.1">
    <property type="nucleotide sequence ID" value="NZ_BMMP01000001.1"/>
</dbReference>
<proteinExistence type="predicted"/>